<dbReference type="RefSeq" id="XP_001427670.1">
    <property type="nucleotide sequence ID" value="XM_001427633.1"/>
</dbReference>
<protein>
    <recommendedName>
        <fullName evidence="5">Transmembrane protein</fullName>
    </recommendedName>
</protein>
<accession>A0BP05</accession>
<dbReference type="InParanoid" id="A0BP05"/>
<evidence type="ECO:0000256" key="2">
    <source>
        <dbReference type="SAM" id="Phobius"/>
    </source>
</evidence>
<keyword evidence="2" id="KW-0472">Membrane</keyword>
<evidence type="ECO:0008006" key="5">
    <source>
        <dbReference type="Google" id="ProtNLM"/>
    </source>
</evidence>
<sequence>MKISQIDQTKLSNQQNGANNQNNKSKQYSSKLIKKSSISIHEENQQEIQFIPELVRLKEQILSTYLKQNRALIGSQNQIVKYLSLIKLEILMKFSQFQSRTSPSENLSIQNSKYQYSSYFKVLVQNYLVLLFFLFSSLKGMSNSQDNILICQV</sequence>
<name>A0BP05_PARTE</name>
<gene>
    <name evidence="3" type="ORF">GSPATT00030911001</name>
</gene>
<keyword evidence="2" id="KW-1133">Transmembrane helix</keyword>
<dbReference type="EMBL" id="CT868007">
    <property type="protein sequence ID" value="CAK60272.1"/>
    <property type="molecule type" value="Genomic_DNA"/>
</dbReference>
<evidence type="ECO:0000313" key="3">
    <source>
        <dbReference type="EMBL" id="CAK60272.1"/>
    </source>
</evidence>
<feature type="transmembrane region" description="Helical" evidence="2">
    <location>
        <begin position="119"/>
        <end position="138"/>
    </location>
</feature>
<dbReference type="KEGG" id="ptm:GSPATT00030911001"/>
<keyword evidence="4" id="KW-1185">Reference proteome</keyword>
<dbReference type="GeneID" id="5013454"/>
<organism evidence="3 4">
    <name type="scientific">Paramecium tetraurelia</name>
    <dbReference type="NCBI Taxonomy" id="5888"/>
    <lineage>
        <taxon>Eukaryota</taxon>
        <taxon>Sar</taxon>
        <taxon>Alveolata</taxon>
        <taxon>Ciliophora</taxon>
        <taxon>Intramacronucleata</taxon>
        <taxon>Oligohymenophorea</taxon>
        <taxon>Peniculida</taxon>
        <taxon>Parameciidae</taxon>
        <taxon>Paramecium</taxon>
    </lineage>
</organism>
<feature type="compositionally biased region" description="Low complexity" evidence="1">
    <location>
        <begin position="13"/>
        <end position="29"/>
    </location>
</feature>
<feature type="region of interest" description="Disordered" evidence="1">
    <location>
        <begin position="1"/>
        <end position="29"/>
    </location>
</feature>
<reference evidence="3 4" key="1">
    <citation type="journal article" date="2006" name="Nature">
        <title>Global trends of whole-genome duplications revealed by the ciliate Paramecium tetraurelia.</title>
        <authorList>
            <consortium name="Genoscope"/>
            <person name="Aury J.-M."/>
            <person name="Jaillon O."/>
            <person name="Duret L."/>
            <person name="Noel B."/>
            <person name="Jubin C."/>
            <person name="Porcel B.M."/>
            <person name="Segurens B."/>
            <person name="Daubin V."/>
            <person name="Anthouard V."/>
            <person name="Aiach N."/>
            <person name="Arnaiz O."/>
            <person name="Billaut A."/>
            <person name="Beisson J."/>
            <person name="Blanc I."/>
            <person name="Bouhouche K."/>
            <person name="Camara F."/>
            <person name="Duharcourt S."/>
            <person name="Guigo R."/>
            <person name="Gogendeau D."/>
            <person name="Katinka M."/>
            <person name="Keller A.-M."/>
            <person name="Kissmehl R."/>
            <person name="Klotz C."/>
            <person name="Koll F."/>
            <person name="Le Moue A."/>
            <person name="Lepere C."/>
            <person name="Malinsky S."/>
            <person name="Nowacki M."/>
            <person name="Nowak J.K."/>
            <person name="Plattner H."/>
            <person name="Poulain J."/>
            <person name="Ruiz F."/>
            <person name="Serrano V."/>
            <person name="Zagulski M."/>
            <person name="Dessen P."/>
            <person name="Betermier M."/>
            <person name="Weissenbach J."/>
            <person name="Scarpelli C."/>
            <person name="Schachter V."/>
            <person name="Sperling L."/>
            <person name="Meyer E."/>
            <person name="Cohen J."/>
            <person name="Wincker P."/>
        </authorList>
    </citation>
    <scope>NUCLEOTIDE SEQUENCE [LARGE SCALE GENOMIC DNA]</scope>
    <source>
        <strain evidence="3 4">Stock d4-2</strain>
    </source>
</reference>
<keyword evidence="2" id="KW-0812">Transmembrane</keyword>
<dbReference type="Proteomes" id="UP000000600">
    <property type="component" value="Unassembled WGS sequence"/>
</dbReference>
<dbReference type="AlphaFoldDB" id="A0BP05"/>
<proteinExistence type="predicted"/>
<dbReference type="HOGENOM" id="CLU_1716770_0_0_1"/>
<feature type="compositionally biased region" description="Polar residues" evidence="1">
    <location>
        <begin position="1"/>
        <end position="12"/>
    </location>
</feature>
<evidence type="ECO:0000313" key="4">
    <source>
        <dbReference type="Proteomes" id="UP000000600"/>
    </source>
</evidence>
<evidence type="ECO:0000256" key="1">
    <source>
        <dbReference type="SAM" id="MobiDB-lite"/>
    </source>
</evidence>